<proteinExistence type="predicted"/>
<sequence>MGVTWSKLLGAGLGNADPEQERDAPPDPTVVTFPANIELETHPWNNDTPPPDFQSIFSTILRPTDITDHHTTALNIRVQEACPIDDLVPRGPDGSSYLLPVESDESSGTPSYADAAKSDPVTGRKRKEFEERLSELQVDNDLAYRTISRTVAHGVKPPRLAYMRKFWEGLDTMAQYWDCSLDAYLPATSADNDGEKSAKRQRLETHPSASASSQYSERSLPIIQSGHSGITTAERMPTPDDQGQISGATKEKSNNSTTTPLDEILREHNSSTVSIEPHSRMRYRGRRTGTGSQMPDQFRVDTVRAFVEGVVWPFRASVHPPRTMPLIHFNKLNLPVRQTAAVYRVPSDRIRGRQGWLEGPILSLQVRPEIEFSKSTSEQSMAVARLDLLREVGALLQLAQQRRREGKIEVKSGEGQWWTTKPRWGGGPGGEVQNEIGNTDILQAAEELLGAAREKKGKAPDASRERKRKTPAMLWKELKCGKGYWDPKTEYTAIGKDPASEYDEVNLLNLFERVEGLTTAQVFLVSSINHHISIVKMTIHTAYIDYVTSATLPQPPPEDPEWCSPKLERSQWFDLFEVEQRIEAFRGLWGVMAYLTRETESIM</sequence>
<accession>A0ACC3NWP1</accession>
<dbReference type="Proteomes" id="UP001281147">
    <property type="component" value="Unassembled WGS sequence"/>
</dbReference>
<evidence type="ECO:0000313" key="2">
    <source>
        <dbReference type="Proteomes" id="UP001281147"/>
    </source>
</evidence>
<organism evidence="1 2">
    <name type="scientific">Vermiconidia calcicola</name>
    <dbReference type="NCBI Taxonomy" id="1690605"/>
    <lineage>
        <taxon>Eukaryota</taxon>
        <taxon>Fungi</taxon>
        <taxon>Dikarya</taxon>
        <taxon>Ascomycota</taxon>
        <taxon>Pezizomycotina</taxon>
        <taxon>Dothideomycetes</taxon>
        <taxon>Dothideomycetidae</taxon>
        <taxon>Mycosphaerellales</taxon>
        <taxon>Extremaceae</taxon>
        <taxon>Vermiconidia</taxon>
    </lineage>
</organism>
<reference evidence="1" key="1">
    <citation type="submission" date="2023-07" db="EMBL/GenBank/DDBJ databases">
        <title>Black Yeasts Isolated from many extreme environments.</title>
        <authorList>
            <person name="Coleine C."/>
            <person name="Stajich J.E."/>
            <person name="Selbmann L."/>
        </authorList>
    </citation>
    <scope>NUCLEOTIDE SEQUENCE</scope>
    <source>
        <strain evidence="1">CCFEE 5714</strain>
    </source>
</reference>
<dbReference type="EMBL" id="JAUTXU010000005">
    <property type="protein sequence ID" value="KAK3724540.1"/>
    <property type="molecule type" value="Genomic_DNA"/>
</dbReference>
<evidence type="ECO:0000313" key="1">
    <source>
        <dbReference type="EMBL" id="KAK3724540.1"/>
    </source>
</evidence>
<gene>
    <name evidence="1" type="ORF">LTR37_001164</name>
</gene>
<keyword evidence="2" id="KW-1185">Reference proteome</keyword>
<name>A0ACC3NWP1_9PEZI</name>
<comment type="caution">
    <text evidence="1">The sequence shown here is derived from an EMBL/GenBank/DDBJ whole genome shotgun (WGS) entry which is preliminary data.</text>
</comment>
<protein>
    <submittedName>
        <fullName evidence="1">Uncharacterized protein</fullName>
    </submittedName>
</protein>